<dbReference type="EMBL" id="MFDM01000031">
    <property type="protein sequence ID" value="OGE41940.1"/>
    <property type="molecule type" value="Genomic_DNA"/>
</dbReference>
<protein>
    <submittedName>
        <fullName evidence="1">Uncharacterized protein</fullName>
    </submittedName>
</protein>
<dbReference type="AlphaFoldDB" id="A0A1F5KM81"/>
<proteinExistence type="predicted"/>
<comment type="caution">
    <text evidence="1">The sequence shown here is derived from an EMBL/GenBank/DDBJ whole genome shotgun (WGS) entry which is preliminary data.</text>
</comment>
<reference evidence="1 2" key="1">
    <citation type="journal article" date="2016" name="Nat. Commun.">
        <title>Thousands of microbial genomes shed light on interconnected biogeochemical processes in an aquifer system.</title>
        <authorList>
            <person name="Anantharaman K."/>
            <person name="Brown C.T."/>
            <person name="Hug L.A."/>
            <person name="Sharon I."/>
            <person name="Castelle C.J."/>
            <person name="Probst A.J."/>
            <person name="Thomas B.C."/>
            <person name="Singh A."/>
            <person name="Wilkins M.J."/>
            <person name="Karaoz U."/>
            <person name="Brodie E.L."/>
            <person name="Williams K.H."/>
            <person name="Hubbard S.S."/>
            <person name="Banfield J.F."/>
        </authorList>
    </citation>
    <scope>NUCLEOTIDE SEQUENCE [LARGE SCALE GENOMIC DNA]</scope>
</reference>
<gene>
    <name evidence="1" type="ORF">A3B45_01830</name>
</gene>
<organism evidence="1 2">
    <name type="scientific">Candidatus Daviesbacteria bacterium RIFCSPLOWO2_01_FULL_39_12</name>
    <dbReference type="NCBI Taxonomy" id="1797785"/>
    <lineage>
        <taxon>Bacteria</taxon>
        <taxon>Candidatus Daviesiibacteriota</taxon>
    </lineage>
</organism>
<evidence type="ECO:0000313" key="2">
    <source>
        <dbReference type="Proteomes" id="UP000178565"/>
    </source>
</evidence>
<accession>A0A1F5KM81</accession>
<evidence type="ECO:0000313" key="1">
    <source>
        <dbReference type="EMBL" id="OGE41940.1"/>
    </source>
</evidence>
<dbReference type="Proteomes" id="UP000178565">
    <property type="component" value="Unassembled WGS sequence"/>
</dbReference>
<sequence length="253" mass="29050">MSFLERAGTKGEVLRRLGMVFLAAQIASMNDGSMWVNPKDFGYASSYAPIDRSNVELKSEELKETTTAFVKQIIHFDSLQQILPDYPIEQLPKPTWRPYNLERYGIETFQFVRYLSKGEAEDLALVLRFGDNVKFGRAFQQNPDITPIWPAVIFGTEENIFSAASVSEFITIPNNRRQNPPLEYFLGSFPRQAVRYGQEFIIQFNAGVFNVRGKELPSFSLPFRFILESDSQGISFEFTEEELKLFCTDPCFQ</sequence>
<name>A0A1F5KM81_9BACT</name>